<dbReference type="Proteomes" id="UP000241290">
    <property type="component" value="Genome"/>
</dbReference>
<feature type="region of interest" description="Disordered" evidence="1">
    <location>
        <begin position="87"/>
        <end position="122"/>
    </location>
</feature>
<accession>A0A2P1JXJ6</accession>
<sequence>MAQREGPELPDVMASYRNDGTLRCYRYSPATLKRRHMSRWDSSKAVLTYMEALDLVAVRGGGGDVYPCGDHWHITRREFGEPIPAKRKKEKVVTAKTLSNRRRRAATAKRRAEGRDRHKTPPKVEDLAYLQKYLPRPVEPLLTREELHQRWGWK</sequence>
<dbReference type="RefSeq" id="YP_010059149.1">
    <property type="nucleotide sequence ID" value="NC_054724.1"/>
</dbReference>
<evidence type="ECO:0000256" key="1">
    <source>
        <dbReference type="SAM" id="MobiDB-lite"/>
    </source>
</evidence>
<evidence type="ECO:0000313" key="3">
    <source>
        <dbReference type="Proteomes" id="UP000241290"/>
    </source>
</evidence>
<name>A0A2P1JXJ6_9CAUD</name>
<protein>
    <submittedName>
        <fullName evidence="2">Uncharacterized protein</fullName>
    </submittedName>
</protein>
<reference evidence="3" key="1">
    <citation type="submission" date="2018-02" db="EMBL/GenBank/DDBJ databases">
        <authorList>
            <person name="Cohen D.B."/>
            <person name="Kent A.D."/>
        </authorList>
    </citation>
    <scope>NUCLEOTIDE SEQUENCE [LARGE SCALE GENOMIC DNA]</scope>
</reference>
<proteinExistence type="predicted"/>
<keyword evidence="3" id="KW-1185">Reference proteome</keyword>
<dbReference type="EMBL" id="MG962366">
    <property type="protein sequence ID" value="AVO25058.1"/>
    <property type="molecule type" value="Genomic_DNA"/>
</dbReference>
<dbReference type="KEGG" id="vg:64766380"/>
<evidence type="ECO:0000313" key="2">
    <source>
        <dbReference type="EMBL" id="AVO25058.1"/>
    </source>
</evidence>
<organism evidence="2 3">
    <name type="scientific">Rhodococcus phage Finch</name>
    <dbReference type="NCBI Taxonomy" id="2094144"/>
    <lineage>
        <taxon>Viruses</taxon>
        <taxon>Duplodnaviria</taxon>
        <taxon>Heunggongvirae</taxon>
        <taxon>Uroviricota</taxon>
        <taxon>Caudoviricetes</taxon>
        <taxon>Finchvirus</taxon>
        <taxon>Finchvirus finch</taxon>
    </lineage>
</organism>
<gene>
    <name evidence="2" type="primary">127</name>
    <name evidence="2" type="ORF">SEA_FINCH_127</name>
</gene>
<dbReference type="GeneID" id="64766380"/>
<feature type="compositionally biased region" description="Basic residues" evidence="1">
    <location>
        <begin position="99"/>
        <end position="109"/>
    </location>
</feature>